<protein>
    <recommendedName>
        <fullName evidence="5">VOC domain-containing protein</fullName>
    </recommendedName>
</protein>
<organism evidence="2 3">
    <name type="scientific">Novosphingobium resinovorum</name>
    <dbReference type="NCBI Taxonomy" id="158500"/>
    <lineage>
        <taxon>Bacteria</taxon>
        <taxon>Pseudomonadati</taxon>
        <taxon>Pseudomonadota</taxon>
        <taxon>Alphaproteobacteria</taxon>
        <taxon>Sphingomonadales</taxon>
        <taxon>Sphingomonadaceae</taxon>
        <taxon>Novosphingobium</taxon>
    </lineage>
</organism>
<dbReference type="Proteomes" id="UP000024329">
    <property type="component" value="Unassembled WGS sequence"/>
</dbReference>
<evidence type="ECO:0000313" key="4">
    <source>
        <dbReference type="Proteomes" id="UP000094626"/>
    </source>
</evidence>
<dbReference type="EMBL" id="JFYZ01000012">
    <property type="protein sequence ID" value="EZP81532.1"/>
    <property type="molecule type" value="Genomic_DNA"/>
</dbReference>
<dbReference type="OrthoDB" id="7502352at2"/>
<dbReference type="Gene3D" id="3.10.180.10">
    <property type="entry name" value="2,3-Dihydroxybiphenyl 1,2-Dioxygenase, domain 1"/>
    <property type="match status" value="1"/>
</dbReference>
<dbReference type="Proteomes" id="UP000094626">
    <property type="component" value="Chromosome"/>
</dbReference>
<dbReference type="PATRIC" id="fig|158500.4.peg.2813"/>
<evidence type="ECO:0000313" key="2">
    <source>
        <dbReference type="EMBL" id="EZP81532.1"/>
    </source>
</evidence>
<evidence type="ECO:0008006" key="5">
    <source>
        <dbReference type="Google" id="ProtNLM"/>
    </source>
</evidence>
<dbReference type="eggNOG" id="COG0346">
    <property type="taxonomic scope" value="Bacteria"/>
</dbReference>
<dbReference type="STRING" id="158500.BES08_10520"/>
<evidence type="ECO:0000313" key="1">
    <source>
        <dbReference type="EMBL" id="AOR77135.1"/>
    </source>
</evidence>
<dbReference type="RefSeq" id="WP_008831319.1">
    <property type="nucleotide sequence ID" value="NZ_CP017075.1"/>
</dbReference>
<reference evidence="1" key="2">
    <citation type="submission" date="2016-08" db="EMBL/GenBank/DDBJ databases">
        <authorList>
            <person name="Seilhamer J.J."/>
        </authorList>
    </citation>
    <scope>NUCLEOTIDE SEQUENCE [LARGE SCALE GENOMIC DNA]</scope>
    <source>
        <strain evidence="1">SA1</strain>
    </source>
</reference>
<accession>A0A031JYS9</accession>
<sequence length="174" mass="19187">MTHIGRRYGRLIQMSYATRDMDAAIMHAETQLGITGLRRSESEIEVLSYGETRRLGVKSAIANIGGPGGLRQFEIIEPISGVTEIYTDAADLSAQVLAFHHIGIAVPGPYAEWQALLQDVRASGEALALRFPAKPSDEAKLCFCYVDTRRRIGHFTEYLWADPSLTGIPVAPWL</sequence>
<keyword evidence="4" id="KW-1185">Reference proteome</keyword>
<dbReference type="KEGG" id="nre:BES08_10520"/>
<dbReference type="EMBL" id="CP017075">
    <property type="protein sequence ID" value="AOR77135.1"/>
    <property type="molecule type" value="Genomic_DNA"/>
</dbReference>
<name>A0A031JYS9_9SPHN</name>
<reference evidence="2 3" key="1">
    <citation type="submission" date="2014-03" db="EMBL/GenBank/DDBJ databases">
        <title>Whole genome sequence of Novosphingobium resinovorum KF1.</title>
        <authorList>
            <person name="Gan H.M."/>
            <person name="Gan H.Y."/>
            <person name="Chew T.H."/>
            <person name="Savka M.A."/>
        </authorList>
    </citation>
    <scope>NUCLEOTIDE SEQUENCE [LARGE SCALE GENOMIC DNA]</scope>
    <source>
        <strain evidence="2 3">KF1</strain>
    </source>
</reference>
<gene>
    <name evidence="1" type="ORF">BES08_10520</name>
    <name evidence="2" type="ORF">BV97_02750</name>
</gene>
<proteinExistence type="predicted"/>
<dbReference type="AlphaFoldDB" id="A0A031JYS9"/>
<dbReference type="InterPro" id="IPR029068">
    <property type="entry name" value="Glyas_Bleomycin-R_OHBP_Dase"/>
</dbReference>
<evidence type="ECO:0000313" key="3">
    <source>
        <dbReference type="Proteomes" id="UP000024329"/>
    </source>
</evidence>
<reference evidence="4" key="3">
    <citation type="journal article" date="2017" name="J. Biotechnol.">
        <title>Complete genome sequence of Novosphingobium resinovorum SA1, a versatile xenobiotic-degrading bacterium capable of utilizing sulfanilic acid.</title>
        <authorList>
            <person name="Hegedus B."/>
            <person name="Kos P.B."/>
            <person name="Balint B."/>
            <person name="Maroti G."/>
            <person name="Gan H.M."/>
            <person name="Perei K."/>
            <person name="Rakhely G."/>
        </authorList>
    </citation>
    <scope>NUCLEOTIDE SEQUENCE [LARGE SCALE GENOMIC DNA]</scope>
    <source>
        <strain evidence="4">SA1</strain>
    </source>
</reference>